<dbReference type="InterPro" id="IPR051600">
    <property type="entry name" value="Beta-PGM-like"/>
</dbReference>
<evidence type="ECO:0000313" key="5">
    <source>
        <dbReference type="EMBL" id="TVZ74987.1"/>
    </source>
</evidence>
<accession>A0A559TK93</accession>
<name>A0A559TK93_9HYPH</name>
<dbReference type="PANTHER" id="PTHR46193:SF10">
    <property type="entry name" value="6-PHOSPHOGLUCONATE PHOSPHATASE"/>
    <property type="match status" value="1"/>
</dbReference>
<keyword evidence="5" id="KW-0378">Hydrolase</keyword>
<dbReference type="InterPro" id="IPR006439">
    <property type="entry name" value="HAD-SF_hydro_IA"/>
</dbReference>
<dbReference type="SUPFAM" id="SSF56784">
    <property type="entry name" value="HAD-like"/>
    <property type="match status" value="1"/>
</dbReference>
<dbReference type="Gene3D" id="1.10.150.240">
    <property type="entry name" value="Putative phosphatase, domain 2"/>
    <property type="match status" value="1"/>
</dbReference>
<dbReference type="RefSeq" id="WP_022719417.1">
    <property type="nucleotide sequence ID" value="NZ_ATTQ01000062.1"/>
</dbReference>
<dbReference type="CDD" id="cd07526">
    <property type="entry name" value="HAD_BPGM_like"/>
    <property type="match status" value="1"/>
</dbReference>
<proteinExistence type="inferred from homology"/>
<dbReference type="SFLD" id="SFLDS00003">
    <property type="entry name" value="Haloacid_Dehalogenase"/>
    <property type="match status" value="1"/>
</dbReference>
<dbReference type="GO" id="GO:0046872">
    <property type="term" value="F:metal ion binding"/>
    <property type="evidence" value="ECO:0007669"/>
    <property type="project" value="UniProtKB-KW"/>
</dbReference>
<evidence type="ECO:0000256" key="1">
    <source>
        <dbReference type="ARBA" id="ARBA00001946"/>
    </source>
</evidence>
<evidence type="ECO:0000256" key="4">
    <source>
        <dbReference type="ARBA" id="ARBA00022842"/>
    </source>
</evidence>
<keyword evidence="4" id="KW-0460">Magnesium</keyword>
<dbReference type="NCBIfam" id="TIGR01509">
    <property type="entry name" value="HAD-SF-IA-v3"/>
    <property type="match status" value="1"/>
</dbReference>
<dbReference type="GO" id="GO:0016787">
    <property type="term" value="F:hydrolase activity"/>
    <property type="evidence" value="ECO:0007669"/>
    <property type="project" value="UniProtKB-KW"/>
</dbReference>
<dbReference type="InterPro" id="IPR036412">
    <property type="entry name" value="HAD-like_sf"/>
</dbReference>
<comment type="cofactor">
    <cofactor evidence="1">
        <name>Mg(2+)</name>
        <dbReference type="ChEBI" id="CHEBI:18420"/>
    </cofactor>
</comment>
<comment type="caution">
    <text evidence="5">The sequence shown here is derived from an EMBL/GenBank/DDBJ whole genome shotgun (WGS) entry which is preliminary data.</text>
</comment>
<evidence type="ECO:0000256" key="3">
    <source>
        <dbReference type="ARBA" id="ARBA00022723"/>
    </source>
</evidence>
<dbReference type="Gene3D" id="3.40.50.1000">
    <property type="entry name" value="HAD superfamily/HAD-like"/>
    <property type="match status" value="1"/>
</dbReference>
<dbReference type="AlphaFoldDB" id="A0A559TK93"/>
<sequence>MAFSTNPELLIFDCDGVLVDSEIIATAVHIDALAKCGYIISADAYNSRFIGMTDQQSYSIIEAEAGFRLPKDHHECVTAEIAKRYTGNLKAVAGIHQALEAISWAKCVASSSDVEKLRLTLEITDLHDSFTPHVFSASQVARGKPAPDLFLFAAEEMNTPAGSSVVIEDSVAGIQAAVAAGMKVIGFVGGSHCPPGHAEKLMEAGAMRIFNRMTALPGILAGL</sequence>
<reference evidence="5 6" key="1">
    <citation type="submission" date="2019-06" db="EMBL/GenBank/DDBJ databases">
        <title>Pac Bio to generate improved reference genome sequences for organisms with transposon mutant libraries (support for FEBA project).</title>
        <authorList>
            <person name="Blow M."/>
        </authorList>
    </citation>
    <scope>NUCLEOTIDE SEQUENCE [LARGE SCALE GENOMIC DNA]</scope>
    <source>
        <strain evidence="5 6">USDA 1844</strain>
    </source>
</reference>
<keyword evidence="3" id="KW-0479">Metal-binding</keyword>
<evidence type="ECO:0000256" key="2">
    <source>
        <dbReference type="ARBA" id="ARBA00006171"/>
    </source>
</evidence>
<comment type="similarity">
    <text evidence="2">Belongs to the HAD-like hydrolase superfamily. CbbY/CbbZ/Gph/YieH family.</text>
</comment>
<dbReference type="Pfam" id="PF13419">
    <property type="entry name" value="HAD_2"/>
    <property type="match status" value="1"/>
</dbReference>
<dbReference type="PANTHER" id="PTHR46193">
    <property type="entry name" value="6-PHOSPHOGLUCONATE PHOSPHATASE"/>
    <property type="match status" value="1"/>
</dbReference>
<dbReference type="InterPro" id="IPR041492">
    <property type="entry name" value="HAD_2"/>
</dbReference>
<organism evidence="5 6">
    <name type="scientific">Rhizobium mongolense USDA 1844</name>
    <dbReference type="NCBI Taxonomy" id="1079460"/>
    <lineage>
        <taxon>Bacteria</taxon>
        <taxon>Pseudomonadati</taxon>
        <taxon>Pseudomonadota</taxon>
        <taxon>Alphaproteobacteria</taxon>
        <taxon>Hyphomicrobiales</taxon>
        <taxon>Rhizobiaceae</taxon>
        <taxon>Rhizobium/Agrobacterium group</taxon>
        <taxon>Rhizobium</taxon>
    </lineage>
</organism>
<dbReference type="InterPro" id="IPR023198">
    <property type="entry name" value="PGP-like_dom2"/>
</dbReference>
<dbReference type="SFLD" id="SFLDG01129">
    <property type="entry name" value="C1.5:_HAD__Beta-PGM__Phosphata"/>
    <property type="match status" value="1"/>
</dbReference>
<dbReference type="EMBL" id="VISO01000001">
    <property type="protein sequence ID" value="TVZ74987.1"/>
    <property type="molecule type" value="Genomic_DNA"/>
</dbReference>
<dbReference type="Proteomes" id="UP000319824">
    <property type="component" value="Unassembled WGS sequence"/>
</dbReference>
<gene>
    <name evidence="5" type="ORF">BCL32_0348</name>
</gene>
<protein>
    <submittedName>
        <fullName evidence="5">HAD superfamily hydrolase (TIGR01509 family)</fullName>
    </submittedName>
</protein>
<dbReference type="InterPro" id="IPR023214">
    <property type="entry name" value="HAD_sf"/>
</dbReference>
<evidence type="ECO:0000313" key="6">
    <source>
        <dbReference type="Proteomes" id="UP000319824"/>
    </source>
</evidence>